<comment type="caution">
    <text evidence="1">The sequence shown here is derived from an EMBL/GenBank/DDBJ whole genome shotgun (WGS) entry which is preliminary data.</text>
</comment>
<dbReference type="Pfam" id="PF07911">
    <property type="entry name" value="DUF1677"/>
    <property type="match status" value="1"/>
</dbReference>
<evidence type="ECO:0000313" key="1">
    <source>
        <dbReference type="EMBL" id="KAF2593294.1"/>
    </source>
</evidence>
<accession>A0A8S9KEY7</accession>
<gene>
    <name evidence="1" type="ORF">F2Q70_00042950</name>
</gene>
<sequence>MSASFMAITKSSETEFVSCEFCGMTEEYTAAYMESIRVLYAGKLICGLCSEAVSYEMFRRQIGVDEAIAIHVKVCGEFLSSPSPAVDFISAIGEMFRRRLVLGLPRVVTSALTSPRSVPAVDGGVICAAAVIGGAGSCLPALSGVYELNERGSGYVGKENRPSVSFKGEIADICPGHGFWREIPREGGNQIERDRDRRERTGRIWFRQPASEQWYVLGLLVRTAVRSKPRTEKRISRRFVMYTRVCTVVTISESVHKPREWDDRLGLYDGSRVSGARMVLTGEQAMDCPVGSGRTTSSTGSVREREYVSGYDIYAVGPCCEWMWNVILATCTGLDSVLMYTASRERDTGTGWFEGRMAMRGTDWIEGCGADRVLTDPGVIRD</sequence>
<protein>
    <submittedName>
        <fullName evidence="1">Uncharacterized protein</fullName>
    </submittedName>
</protein>
<dbReference type="EMBL" id="QGKY02000164">
    <property type="protein sequence ID" value="KAF2593294.1"/>
    <property type="molecule type" value="Genomic_DNA"/>
</dbReference>
<name>A0A8S9KEY7_BRACR</name>
<dbReference type="PANTHER" id="PTHR33108:SF81">
    <property type="entry name" value="(RAPE) HYPOTHETICAL PROTEIN"/>
    <property type="match status" value="1"/>
</dbReference>
<dbReference type="PANTHER" id="PTHR33108">
    <property type="entry name" value="OS01G0745000 PROTEIN"/>
    <property type="match status" value="1"/>
</dbReference>
<proteinExistence type="predicted"/>
<dbReference type="AlphaFoldDB" id="A0A8S9KEY7"/>
<dbReference type="InterPro" id="IPR012876">
    <property type="entry name" value="DUF1677_pln"/>
</dbReference>
<organism evidence="1">
    <name type="scientific">Brassica cretica</name>
    <name type="common">Mustard</name>
    <dbReference type="NCBI Taxonomy" id="69181"/>
    <lineage>
        <taxon>Eukaryota</taxon>
        <taxon>Viridiplantae</taxon>
        <taxon>Streptophyta</taxon>
        <taxon>Embryophyta</taxon>
        <taxon>Tracheophyta</taxon>
        <taxon>Spermatophyta</taxon>
        <taxon>Magnoliopsida</taxon>
        <taxon>eudicotyledons</taxon>
        <taxon>Gunneridae</taxon>
        <taxon>Pentapetalae</taxon>
        <taxon>rosids</taxon>
        <taxon>malvids</taxon>
        <taxon>Brassicales</taxon>
        <taxon>Brassicaceae</taxon>
        <taxon>Brassiceae</taxon>
        <taxon>Brassica</taxon>
    </lineage>
</organism>
<reference evidence="1" key="1">
    <citation type="submission" date="2019-12" db="EMBL/GenBank/DDBJ databases">
        <title>Genome sequencing and annotation of Brassica cretica.</title>
        <authorList>
            <person name="Studholme D.J."/>
            <person name="Sarris P.F."/>
        </authorList>
    </citation>
    <scope>NUCLEOTIDE SEQUENCE</scope>
    <source>
        <strain evidence="1">PFS-102/07</strain>
        <tissue evidence="1">Leaf</tissue>
    </source>
</reference>